<gene>
    <name evidence="1" type="ORF">TPAB3V08_LOCUS8282</name>
</gene>
<reference evidence="1" key="1">
    <citation type="submission" date="2021-03" db="EMBL/GenBank/DDBJ databases">
        <authorList>
            <person name="Tran Van P."/>
        </authorList>
    </citation>
    <scope>NUCLEOTIDE SEQUENCE</scope>
</reference>
<keyword evidence="2" id="KW-1185">Reference proteome</keyword>
<sequence>MNPVKGWQGAKFPSSMLTGQKFRFAEIFHDYGTISTETCRNEVIQHPSSAGYHKGQSGGGDSMDVARVNRQLTMCPAYVTREQAKWNYN</sequence>
<proteinExistence type="predicted"/>
<evidence type="ECO:0000313" key="1">
    <source>
        <dbReference type="EMBL" id="CAG2061328.1"/>
    </source>
</evidence>
<organism evidence="1 2">
    <name type="scientific">Timema podura</name>
    <name type="common">Walking stick</name>
    <dbReference type="NCBI Taxonomy" id="61482"/>
    <lineage>
        <taxon>Eukaryota</taxon>
        <taxon>Metazoa</taxon>
        <taxon>Ecdysozoa</taxon>
        <taxon>Arthropoda</taxon>
        <taxon>Hexapoda</taxon>
        <taxon>Insecta</taxon>
        <taxon>Pterygota</taxon>
        <taxon>Neoptera</taxon>
        <taxon>Polyneoptera</taxon>
        <taxon>Phasmatodea</taxon>
        <taxon>Timematodea</taxon>
        <taxon>Timematoidea</taxon>
        <taxon>Timematidae</taxon>
        <taxon>Timema</taxon>
    </lineage>
</organism>
<protein>
    <submittedName>
        <fullName evidence="1">Uncharacterized protein</fullName>
    </submittedName>
</protein>
<evidence type="ECO:0000313" key="2">
    <source>
        <dbReference type="Proteomes" id="UP001153148"/>
    </source>
</evidence>
<dbReference type="EMBL" id="CAJPIN010015469">
    <property type="protein sequence ID" value="CAG2061328.1"/>
    <property type="molecule type" value="Genomic_DNA"/>
</dbReference>
<dbReference type="Proteomes" id="UP001153148">
    <property type="component" value="Unassembled WGS sequence"/>
</dbReference>
<comment type="caution">
    <text evidence="1">The sequence shown here is derived from an EMBL/GenBank/DDBJ whole genome shotgun (WGS) entry which is preliminary data.</text>
</comment>
<name>A0ABN7P3M0_TIMPD</name>
<accession>A0ABN7P3M0</accession>